<reference evidence="8" key="1">
    <citation type="journal article" date="2020" name="Appl. Environ. Microbiol.">
        <title>Diazotrophic Anaeromyxobacter Isolates from Soils.</title>
        <authorList>
            <person name="Masuda Y."/>
            <person name="Yamanaka H."/>
            <person name="Xu Z.X."/>
            <person name="Shiratori Y."/>
            <person name="Aono T."/>
            <person name="Amachi S."/>
            <person name="Senoo K."/>
            <person name="Itoh H."/>
        </authorList>
    </citation>
    <scope>NUCLEOTIDE SEQUENCE [LARGE SCALE GENOMIC DNA]</scope>
    <source>
        <strain evidence="8">R267</strain>
    </source>
</reference>
<evidence type="ECO:0000256" key="1">
    <source>
        <dbReference type="ARBA" id="ARBA00010062"/>
    </source>
</evidence>
<organism evidence="7 8">
    <name type="scientific">Anaeromyxobacter diazotrophicus</name>
    <dbReference type="NCBI Taxonomy" id="2590199"/>
    <lineage>
        <taxon>Bacteria</taxon>
        <taxon>Pseudomonadati</taxon>
        <taxon>Myxococcota</taxon>
        <taxon>Myxococcia</taxon>
        <taxon>Myxococcales</taxon>
        <taxon>Cystobacterineae</taxon>
        <taxon>Anaeromyxobacteraceae</taxon>
        <taxon>Anaeromyxobacter</taxon>
    </lineage>
</organism>
<dbReference type="PANTHER" id="PTHR47235">
    <property type="entry name" value="BLR6548 PROTEIN"/>
    <property type="match status" value="1"/>
</dbReference>
<comment type="similarity">
    <text evidence="1">Belongs to the leucine-binding protein family.</text>
</comment>
<feature type="domain" description="Leucine-binding protein" evidence="6">
    <location>
        <begin position="39"/>
        <end position="391"/>
    </location>
</feature>
<sequence>MWQRPLKLAAPLAAALLAVAQLAPAPARAQANGVTDSEVVFGMSAPFSGPARELGREMKVGLELAFAAANDAGGVHGRRLRLLAHDDGYEPARALAGTKELLDQRRVFGIAGNVGTPTTAAALPYVLERGALFFGAFTGAKLLRNEPPDRFVFNYRASYAEETSAVVRYLVEVRRFRPGQIAVFAQEDAFGDAGFYGVAKTMRRYRYDPGQVLRVGYKRNTQDVTDAVRTIRQHAPRLKAVVMVATYKAAARFIEKVKESGAPLVFTNVSFVGSNELAEELMPLGPRFAEGVIVTQVVPLPTSAATAILRYKDLLARHAPGERPDFVSLEGYLAGTLLVEGLKRAGKNLTTDTLVDALESIRGLDLGIGVPLSFGPSEHQASHKVWGTVLDGSGTYKTLDLE</sequence>
<gene>
    <name evidence="7" type="primary">livK_2</name>
    <name evidence="7" type="ORF">AMYX_28660</name>
</gene>
<keyword evidence="2" id="KW-0813">Transport</keyword>
<keyword evidence="3 5" id="KW-0732">Signal</keyword>
<comment type="caution">
    <text evidence="7">The sequence shown here is derived from an EMBL/GenBank/DDBJ whole genome shotgun (WGS) entry which is preliminary data.</text>
</comment>
<evidence type="ECO:0000256" key="5">
    <source>
        <dbReference type="SAM" id="SignalP"/>
    </source>
</evidence>
<keyword evidence="4" id="KW-0029">Amino-acid transport</keyword>
<evidence type="ECO:0000313" key="7">
    <source>
        <dbReference type="EMBL" id="GEJ58125.1"/>
    </source>
</evidence>
<dbReference type="Proteomes" id="UP000503640">
    <property type="component" value="Unassembled WGS sequence"/>
</dbReference>
<dbReference type="CDD" id="cd19978">
    <property type="entry name" value="PBP1_ABC_ligand_binding-like"/>
    <property type="match status" value="1"/>
</dbReference>
<feature type="signal peptide" evidence="5">
    <location>
        <begin position="1"/>
        <end position="29"/>
    </location>
</feature>
<evidence type="ECO:0000256" key="3">
    <source>
        <dbReference type="ARBA" id="ARBA00022729"/>
    </source>
</evidence>
<dbReference type="PANTHER" id="PTHR47235:SF1">
    <property type="entry name" value="BLR6548 PROTEIN"/>
    <property type="match status" value="1"/>
</dbReference>
<protein>
    <submittedName>
        <fullName evidence="7">Leucine/isoleucine/valine-binding protein</fullName>
    </submittedName>
</protein>
<dbReference type="InterPro" id="IPR028082">
    <property type="entry name" value="Peripla_BP_I"/>
</dbReference>
<evidence type="ECO:0000256" key="4">
    <source>
        <dbReference type="ARBA" id="ARBA00022970"/>
    </source>
</evidence>
<proteinExistence type="inferred from homology"/>
<dbReference type="InterPro" id="IPR028081">
    <property type="entry name" value="Leu-bd"/>
</dbReference>
<feature type="chain" id="PRO_5029689067" evidence="5">
    <location>
        <begin position="30"/>
        <end position="402"/>
    </location>
</feature>
<dbReference type="RefSeq" id="WP_209005158.1">
    <property type="nucleotide sequence ID" value="NZ_BJTG01000006.1"/>
</dbReference>
<dbReference type="InterPro" id="IPR000709">
    <property type="entry name" value="Leu_Ile_Val-bd"/>
</dbReference>
<accession>A0A7I9VNX9</accession>
<evidence type="ECO:0000313" key="8">
    <source>
        <dbReference type="Proteomes" id="UP000503640"/>
    </source>
</evidence>
<dbReference type="AlphaFoldDB" id="A0A7I9VNX9"/>
<dbReference type="Pfam" id="PF13458">
    <property type="entry name" value="Peripla_BP_6"/>
    <property type="match status" value="1"/>
</dbReference>
<dbReference type="SUPFAM" id="SSF53822">
    <property type="entry name" value="Periplasmic binding protein-like I"/>
    <property type="match status" value="1"/>
</dbReference>
<evidence type="ECO:0000259" key="6">
    <source>
        <dbReference type="Pfam" id="PF13458"/>
    </source>
</evidence>
<evidence type="ECO:0000256" key="2">
    <source>
        <dbReference type="ARBA" id="ARBA00022448"/>
    </source>
</evidence>
<name>A0A7I9VNX9_9BACT</name>
<dbReference type="GO" id="GO:0006865">
    <property type="term" value="P:amino acid transport"/>
    <property type="evidence" value="ECO:0007669"/>
    <property type="project" value="UniProtKB-KW"/>
</dbReference>
<dbReference type="Gene3D" id="3.40.50.2300">
    <property type="match status" value="2"/>
</dbReference>
<dbReference type="PRINTS" id="PR00337">
    <property type="entry name" value="LEUILEVALBP"/>
</dbReference>
<keyword evidence="8" id="KW-1185">Reference proteome</keyword>
<dbReference type="EMBL" id="BJTG01000006">
    <property type="protein sequence ID" value="GEJ58125.1"/>
    <property type="molecule type" value="Genomic_DNA"/>
</dbReference>